<feature type="compositionally biased region" description="Basic and acidic residues" evidence="1">
    <location>
        <begin position="146"/>
        <end position="156"/>
    </location>
</feature>
<proteinExistence type="predicted"/>
<name>A0A1S0TU59_LOALO</name>
<gene>
    <name evidence="2" type="ORF">LOAG_08343</name>
</gene>
<dbReference type="GeneID" id="9945770"/>
<dbReference type="EMBL" id="JH712092">
    <property type="protein sequence ID" value="EFO20149.1"/>
    <property type="molecule type" value="Genomic_DNA"/>
</dbReference>
<feature type="region of interest" description="Disordered" evidence="1">
    <location>
        <begin position="131"/>
        <end position="156"/>
    </location>
</feature>
<dbReference type="CTD" id="9945770"/>
<dbReference type="InParanoid" id="A0A1S0TU59"/>
<reference evidence="2" key="1">
    <citation type="submission" date="2012-04" db="EMBL/GenBank/DDBJ databases">
        <title>The Genome Sequence of Loa loa.</title>
        <authorList>
            <consortium name="The Broad Institute Genome Sequencing Platform"/>
            <consortium name="Broad Institute Genome Sequencing Center for Infectious Disease"/>
            <person name="Nutman T.B."/>
            <person name="Fink D.L."/>
            <person name="Russ C."/>
            <person name="Young S."/>
            <person name="Zeng Q."/>
            <person name="Gargeya S."/>
            <person name="Alvarado L."/>
            <person name="Berlin A."/>
            <person name="Chapman S.B."/>
            <person name="Chen Z."/>
            <person name="Freedman E."/>
            <person name="Gellesch M."/>
            <person name="Goldberg J."/>
            <person name="Griggs A."/>
            <person name="Gujja S."/>
            <person name="Heilman E.R."/>
            <person name="Heiman D."/>
            <person name="Howarth C."/>
            <person name="Mehta T."/>
            <person name="Neiman D."/>
            <person name="Pearson M."/>
            <person name="Roberts A."/>
            <person name="Saif S."/>
            <person name="Shea T."/>
            <person name="Shenoy N."/>
            <person name="Sisk P."/>
            <person name="Stolte C."/>
            <person name="Sykes S."/>
            <person name="White J."/>
            <person name="Yandava C."/>
            <person name="Haas B."/>
            <person name="Henn M.R."/>
            <person name="Nusbaum C."/>
            <person name="Birren B."/>
        </authorList>
    </citation>
    <scope>NUCLEOTIDE SEQUENCE [LARGE SCALE GENOMIC DNA]</scope>
</reference>
<feature type="non-terminal residue" evidence="2">
    <location>
        <position position="1"/>
    </location>
</feature>
<accession>A0A1S0TU59</accession>
<dbReference type="RefSeq" id="XP_003143923.1">
    <property type="nucleotide sequence ID" value="XM_003143875.1"/>
</dbReference>
<organism evidence="2">
    <name type="scientific">Loa loa</name>
    <name type="common">Eye worm</name>
    <name type="synonym">Filaria loa</name>
    <dbReference type="NCBI Taxonomy" id="7209"/>
    <lineage>
        <taxon>Eukaryota</taxon>
        <taxon>Metazoa</taxon>
        <taxon>Ecdysozoa</taxon>
        <taxon>Nematoda</taxon>
        <taxon>Chromadorea</taxon>
        <taxon>Rhabditida</taxon>
        <taxon>Spirurina</taxon>
        <taxon>Spiruromorpha</taxon>
        <taxon>Filarioidea</taxon>
        <taxon>Onchocercidae</taxon>
        <taxon>Loa</taxon>
    </lineage>
</organism>
<dbReference type="AlphaFoldDB" id="A0A1S0TU59"/>
<evidence type="ECO:0000313" key="2">
    <source>
        <dbReference type="EMBL" id="EFO20149.1"/>
    </source>
</evidence>
<dbReference type="OrthoDB" id="20872at2759"/>
<sequence length="156" mass="17622">EEEEVAVSEIRTVVRTERHVHDSKDGERSFDTGPIVEERTITTTYEDDIAVNEEIVDKIVPLNEEEQEKWDRMVREVEMNLEEQEAPKEGTLNYQLIHGEKKSDDGVTLKTTMESSHITQVLPDEAKISKETGLSSGDASIVMTPAEKKDDHIIGS</sequence>
<dbReference type="KEGG" id="loa:LOAG_08343"/>
<evidence type="ECO:0000256" key="1">
    <source>
        <dbReference type="SAM" id="MobiDB-lite"/>
    </source>
</evidence>
<protein>
    <submittedName>
        <fullName evidence="2">Uncharacterized protein</fullName>
    </submittedName>
</protein>